<keyword evidence="6" id="KW-0325">Glycoprotein</keyword>
<dbReference type="EMBL" id="HACG01031651">
    <property type="protein sequence ID" value="CEK78516.1"/>
    <property type="molecule type" value="Transcribed_RNA"/>
</dbReference>
<protein>
    <recommendedName>
        <fullName evidence="9">Carboxypeptidase</fullName>
    </recommendedName>
</protein>
<feature type="chain" id="PRO_5002127531" description="Carboxypeptidase" evidence="7">
    <location>
        <begin position="20"/>
        <end position="462"/>
    </location>
</feature>
<dbReference type="Gene3D" id="3.40.50.1820">
    <property type="entry name" value="alpha/beta hydrolase"/>
    <property type="match status" value="1"/>
</dbReference>
<reference evidence="8" key="1">
    <citation type="submission" date="2014-12" db="EMBL/GenBank/DDBJ databases">
        <title>Insight into the proteome of Arion vulgaris.</title>
        <authorList>
            <person name="Aradska J."/>
            <person name="Bulat T."/>
            <person name="Smidak R."/>
            <person name="Sarate P."/>
            <person name="Gangsoo J."/>
            <person name="Sialana F."/>
            <person name="Bilban M."/>
            <person name="Lubec G."/>
        </authorList>
    </citation>
    <scope>NUCLEOTIDE SEQUENCE</scope>
    <source>
        <tissue evidence="8">Skin</tissue>
    </source>
</reference>
<evidence type="ECO:0000256" key="7">
    <source>
        <dbReference type="SAM" id="SignalP"/>
    </source>
</evidence>
<dbReference type="PRINTS" id="PR00724">
    <property type="entry name" value="CRBOXYPTASEC"/>
</dbReference>
<accession>A0A0B7AEP5</accession>
<sequence length="462" mass="51877">MADSMWLLMVLLCTIVTTAVPSCSAGNASIARYSPGEDLFLTPFLDNDDIKTARMLSEVKLDKFSTIRSHAGYITVDRQLGNHLFFWHFPSQQNPEAPLLMWLNGGPAVSSMMGLFWKHGPLKVNSDRYDGSYSFRNHTWVGPFSVVYVDNPVGTGYSFSDKGENGYKLTQAGYTHDLYNFVLQFFKLFSEYKTRRFYIGGQSYAGKYVPALAHRIHTQRHSETADVPLAGILLGGPYFDPPTESVAFFDYLYAVGAISYADMNRHKAKVKDMYQTFLKGGFVKDTFSDLFTDLVLLKELPLPSLDNYVTGKAAGYEKVKAVMTSTGIRKAVHVARGRPFFASNDNLSERYGPDVFVSTKPQIAVIMNNYKVLIYNGDFDVVVSSAMIEAALMSTNWSLQEEYNNTHRQIWKTGNRLNGFFSHTGQFCRVVVHGAGHQTPYDMPDTSLEMVTSFLNHGCIKN</sequence>
<keyword evidence="5" id="KW-0378">Hydrolase</keyword>
<dbReference type="GO" id="GO:0006508">
    <property type="term" value="P:proteolysis"/>
    <property type="evidence" value="ECO:0007669"/>
    <property type="project" value="UniProtKB-KW"/>
</dbReference>
<dbReference type="PANTHER" id="PTHR11802:SF472">
    <property type="entry name" value="SERINE CARBOXYPEPTIDASE CPVL-RELATED"/>
    <property type="match status" value="1"/>
</dbReference>
<gene>
    <name evidence="8" type="primary">ORF110552</name>
</gene>
<dbReference type="AlphaFoldDB" id="A0A0B7AEP5"/>
<organism evidence="8">
    <name type="scientific">Arion vulgaris</name>
    <dbReference type="NCBI Taxonomy" id="1028688"/>
    <lineage>
        <taxon>Eukaryota</taxon>
        <taxon>Metazoa</taxon>
        <taxon>Spiralia</taxon>
        <taxon>Lophotrochozoa</taxon>
        <taxon>Mollusca</taxon>
        <taxon>Gastropoda</taxon>
        <taxon>Heterobranchia</taxon>
        <taxon>Euthyneura</taxon>
        <taxon>Panpulmonata</taxon>
        <taxon>Eupulmonata</taxon>
        <taxon>Stylommatophora</taxon>
        <taxon>Helicina</taxon>
        <taxon>Arionoidea</taxon>
        <taxon>Arionidae</taxon>
        <taxon>Arion</taxon>
    </lineage>
</organism>
<evidence type="ECO:0000256" key="2">
    <source>
        <dbReference type="ARBA" id="ARBA00022645"/>
    </source>
</evidence>
<feature type="signal peptide" evidence="7">
    <location>
        <begin position="1"/>
        <end position="19"/>
    </location>
</feature>
<dbReference type="InterPro" id="IPR001563">
    <property type="entry name" value="Peptidase_S10"/>
</dbReference>
<evidence type="ECO:0000256" key="5">
    <source>
        <dbReference type="ARBA" id="ARBA00022801"/>
    </source>
</evidence>
<evidence type="ECO:0000256" key="1">
    <source>
        <dbReference type="ARBA" id="ARBA00009431"/>
    </source>
</evidence>
<proteinExistence type="inferred from homology"/>
<evidence type="ECO:0008006" key="9">
    <source>
        <dbReference type="Google" id="ProtNLM"/>
    </source>
</evidence>
<evidence type="ECO:0000256" key="3">
    <source>
        <dbReference type="ARBA" id="ARBA00022670"/>
    </source>
</evidence>
<evidence type="ECO:0000256" key="4">
    <source>
        <dbReference type="ARBA" id="ARBA00022729"/>
    </source>
</evidence>
<keyword evidence="3" id="KW-0645">Protease</keyword>
<evidence type="ECO:0000256" key="6">
    <source>
        <dbReference type="ARBA" id="ARBA00023180"/>
    </source>
</evidence>
<dbReference type="Pfam" id="PF00450">
    <property type="entry name" value="Peptidase_S10"/>
    <property type="match status" value="1"/>
</dbReference>
<name>A0A0B7AEP5_9EUPU</name>
<keyword evidence="2" id="KW-0121">Carboxypeptidase</keyword>
<dbReference type="GO" id="GO:0004185">
    <property type="term" value="F:serine-type carboxypeptidase activity"/>
    <property type="evidence" value="ECO:0007669"/>
    <property type="project" value="InterPro"/>
</dbReference>
<evidence type="ECO:0000313" key="8">
    <source>
        <dbReference type="EMBL" id="CEK78516.1"/>
    </source>
</evidence>
<keyword evidence="4 7" id="KW-0732">Signal</keyword>
<dbReference type="PANTHER" id="PTHR11802">
    <property type="entry name" value="SERINE PROTEASE FAMILY S10 SERINE CARBOXYPEPTIDASE"/>
    <property type="match status" value="1"/>
</dbReference>
<dbReference type="SUPFAM" id="SSF53474">
    <property type="entry name" value="alpha/beta-Hydrolases"/>
    <property type="match status" value="1"/>
</dbReference>
<dbReference type="InterPro" id="IPR029058">
    <property type="entry name" value="AB_hydrolase_fold"/>
</dbReference>
<comment type="similarity">
    <text evidence="1">Belongs to the peptidase S10 family.</text>
</comment>